<dbReference type="EMBL" id="JBHSDU010000015">
    <property type="protein sequence ID" value="MFC4313953.1"/>
    <property type="molecule type" value="Genomic_DNA"/>
</dbReference>
<proteinExistence type="predicted"/>
<feature type="domain" description="FecR protein" evidence="3">
    <location>
        <begin position="211"/>
        <end position="302"/>
    </location>
</feature>
<evidence type="ECO:0000313" key="6">
    <source>
        <dbReference type="Proteomes" id="UP001595904"/>
    </source>
</evidence>
<gene>
    <name evidence="5" type="ORF">ACFPN2_33070</name>
</gene>
<keyword evidence="2" id="KW-0812">Transmembrane</keyword>
<feature type="compositionally biased region" description="Polar residues" evidence="1">
    <location>
        <begin position="151"/>
        <end position="166"/>
    </location>
</feature>
<dbReference type="Pfam" id="PF16220">
    <property type="entry name" value="DUF4880"/>
    <property type="match status" value="1"/>
</dbReference>
<keyword evidence="6" id="KW-1185">Reference proteome</keyword>
<dbReference type="Proteomes" id="UP001595904">
    <property type="component" value="Unassembled WGS sequence"/>
</dbReference>
<dbReference type="Gene3D" id="3.55.50.30">
    <property type="match status" value="1"/>
</dbReference>
<evidence type="ECO:0000259" key="4">
    <source>
        <dbReference type="Pfam" id="PF16220"/>
    </source>
</evidence>
<keyword evidence="2" id="KW-0472">Membrane</keyword>
<feature type="transmembrane region" description="Helical" evidence="2">
    <location>
        <begin position="186"/>
        <end position="205"/>
    </location>
</feature>
<dbReference type="InterPro" id="IPR032623">
    <property type="entry name" value="FecR_N"/>
</dbReference>
<dbReference type="PANTHER" id="PTHR30273">
    <property type="entry name" value="PERIPLASMIC SIGNAL SENSOR AND SIGMA FACTOR ACTIVATOR FECR-RELATED"/>
    <property type="match status" value="1"/>
</dbReference>
<evidence type="ECO:0000259" key="3">
    <source>
        <dbReference type="Pfam" id="PF04773"/>
    </source>
</evidence>
<comment type="caution">
    <text evidence="5">The sequence shown here is derived from an EMBL/GenBank/DDBJ whole genome shotgun (WGS) entry which is preliminary data.</text>
</comment>
<evidence type="ECO:0000313" key="5">
    <source>
        <dbReference type="EMBL" id="MFC4313953.1"/>
    </source>
</evidence>
<organism evidence="5 6">
    <name type="scientific">Steroidobacter flavus</name>
    <dbReference type="NCBI Taxonomy" id="1842136"/>
    <lineage>
        <taxon>Bacteria</taxon>
        <taxon>Pseudomonadati</taxon>
        <taxon>Pseudomonadota</taxon>
        <taxon>Gammaproteobacteria</taxon>
        <taxon>Steroidobacterales</taxon>
        <taxon>Steroidobacteraceae</taxon>
        <taxon>Steroidobacter</taxon>
    </lineage>
</organism>
<reference evidence="6" key="1">
    <citation type="journal article" date="2019" name="Int. J. Syst. Evol. Microbiol.">
        <title>The Global Catalogue of Microorganisms (GCM) 10K type strain sequencing project: providing services to taxonomists for standard genome sequencing and annotation.</title>
        <authorList>
            <consortium name="The Broad Institute Genomics Platform"/>
            <consortium name="The Broad Institute Genome Sequencing Center for Infectious Disease"/>
            <person name="Wu L."/>
            <person name="Ma J."/>
        </authorList>
    </citation>
    <scope>NUCLEOTIDE SEQUENCE [LARGE SCALE GENOMIC DNA]</scope>
    <source>
        <strain evidence="6">CGMCC 1.10759</strain>
    </source>
</reference>
<dbReference type="Pfam" id="PF04773">
    <property type="entry name" value="FecR"/>
    <property type="match status" value="1"/>
</dbReference>
<feature type="region of interest" description="Disordered" evidence="1">
    <location>
        <begin position="92"/>
        <end position="182"/>
    </location>
</feature>
<evidence type="ECO:0000256" key="1">
    <source>
        <dbReference type="SAM" id="MobiDB-lite"/>
    </source>
</evidence>
<dbReference type="PANTHER" id="PTHR30273:SF2">
    <property type="entry name" value="PROTEIN FECR"/>
    <property type="match status" value="1"/>
</dbReference>
<keyword evidence="2" id="KW-1133">Transmembrane helix</keyword>
<dbReference type="Gene3D" id="2.60.120.1440">
    <property type="match status" value="1"/>
</dbReference>
<dbReference type="InterPro" id="IPR012373">
    <property type="entry name" value="Ferrdict_sens_TM"/>
</dbReference>
<sequence length="426" mass="45130">MDSNNDSEKAAAAWLARRIGEGWTAADESSFNAWLQASTRNRVAFIRVNAAWQEAGRLKALGAGLQSGIVPAPGEWQLTPFFDAAPSTAAASIDAPPVRPSSAAPNNANGSGPSRESNGANGQVPSRASNNANGQVPSRTSNGANGLVPSRESNGANGLDSSSVSGDANGLGRSSAKARRSRAPRWQAIAACALLGVLGIAGYLWPTGPSYHTPVGGVARVPISDGSNVTLNTDSRIRVVLTDTERHVDIERGEAFFEVAKDAARPFVVSAGNKRVIAVGTKFSVRRDGEDVYVVVTEGRVRVEDDRAASAPPTQLAAGNVATASTAGVLVQEKPLPEAEEYLSWRSGYLVFRDRALVEAVNEFNRYNTRQLVIDDPSLATLRIGGNFRATNVDGFARLLEQGYPVRIERRDDGAVLLIKAESIDR</sequence>
<dbReference type="InterPro" id="IPR006860">
    <property type="entry name" value="FecR"/>
</dbReference>
<feature type="domain" description="FecR N-terminal" evidence="4">
    <location>
        <begin position="10"/>
        <end position="49"/>
    </location>
</feature>
<dbReference type="RefSeq" id="WP_380604738.1">
    <property type="nucleotide sequence ID" value="NZ_JBHSDU010000015.1"/>
</dbReference>
<evidence type="ECO:0000256" key="2">
    <source>
        <dbReference type="SAM" id="Phobius"/>
    </source>
</evidence>
<feature type="compositionally biased region" description="Polar residues" evidence="1">
    <location>
        <begin position="103"/>
        <end position="144"/>
    </location>
</feature>
<accession>A0ABV8T4R9</accession>
<protein>
    <submittedName>
        <fullName evidence="5">FecR family protein</fullName>
    </submittedName>
</protein>
<name>A0ABV8T4R9_9GAMM</name>